<dbReference type="Proteomes" id="UP001227126">
    <property type="component" value="Unassembled WGS sequence"/>
</dbReference>
<keyword evidence="2" id="KW-1185">Reference proteome</keyword>
<proteinExistence type="predicted"/>
<gene>
    <name evidence="1" type="ORF">QO034_09760</name>
</gene>
<dbReference type="EMBL" id="JASNJE010000009">
    <property type="protein sequence ID" value="MDK3073395.1"/>
    <property type="molecule type" value="Genomic_DNA"/>
</dbReference>
<protein>
    <submittedName>
        <fullName evidence="1">Uncharacterized protein</fullName>
    </submittedName>
</protein>
<reference evidence="1 2" key="1">
    <citation type="submission" date="2023-05" db="EMBL/GenBank/DDBJ databases">
        <title>Sedimentitalea sp. nov. JM2-8.</title>
        <authorList>
            <person name="Huang J."/>
        </authorList>
    </citation>
    <scope>NUCLEOTIDE SEQUENCE [LARGE SCALE GENOMIC DNA]</scope>
    <source>
        <strain evidence="1 2">JM2-8</strain>
    </source>
</reference>
<dbReference type="RefSeq" id="WP_284485333.1">
    <property type="nucleotide sequence ID" value="NZ_JASNJE010000009.1"/>
</dbReference>
<evidence type="ECO:0000313" key="1">
    <source>
        <dbReference type="EMBL" id="MDK3073395.1"/>
    </source>
</evidence>
<sequence>MKNVTILPSAKAREALSILEHAYAYYTPEPIRLPVADVAPGVLIPYYSAA</sequence>
<accession>A0ABT7FEA5</accession>
<organism evidence="1 2">
    <name type="scientific">Sedimentitalea xiamensis</name>
    <dbReference type="NCBI Taxonomy" id="3050037"/>
    <lineage>
        <taxon>Bacteria</taxon>
        <taxon>Pseudomonadati</taxon>
        <taxon>Pseudomonadota</taxon>
        <taxon>Alphaproteobacteria</taxon>
        <taxon>Rhodobacterales</taxon>
        <taxon>Paracoccaceae</taxon>
        <taxon>Sedimentitalea</taxon>
    </lineage>
</organism>
<comment type="caution">
    <text evidence="1">The sequence shown here is derived from an EMBL/GenBank/DDBJ whole genome shotgun (WGS) entry which is preliminary data.</text>
</comment>
<evidence type="ECO:0000313" key="2">
    <source>
        <dbReference type="Proteomes" id="UP001227126"/>
    </source>
</evidence>
<name>A0ABT7FEA5_9RHOB</name>